<reference evidence="2 3" key="1">
    <citation type="submission" date="2023-08" db="EMBL/GenBank/DDBJ databases">
        <title>Oxalobacteraceae gen .nov., isolated from river sludge outside the plant.</title>
        <authorList>
            <person name="Zhao S.Y."/>
        </authorList>
    </citation>
    <scope>NUCLEOTIDE SEQUENCE [LARGE SCALE GENOMIC DNA]</scope>
    <source>
        <strain evidence="2 3">R-40</strain>
    </source>
</reference>
<dbReference type="Pfam" id="PF00561">
    <property type="entry name" value="Abhydrolase_1"/>
    <property type="match status" value="1"/>
</dbReference>
<dbReference type="InterPro" id="IPR000073">
    <property type="entry name" value="AB_hydrolase_1"/>
</dbReference>
<dbReference type="EMBL" id="JAUYVH010000012">
    <property type="protein sequence ID" value="MDQ9171737.1"/>
    <property type="molecule type" value="Genomic_DNA"/>
</dbReference>
<proteinExistence type="predicted"/>
<organism evidence="2 3">
    <name type="scientific">Keguizhuia sedimenti</name>
    <dbReference type="NCBI Taxonomy" id="3064264"/>
    <lineage>
        <taxon>Bacteria</taxon>
        <taxon>Pseudomonadati</taxon>
        <taxon>Pseudomonadota</taxon>
        <taxon>Betaproteobacteria</taxon>
        <taxon>Burkholderiales</taxon>
        <taxon>Oxalobacteraceae</taxon>
        <taxon>Keguizhuia</taxon>
    </lineage>
</organism>
<dbReference type="InterPro" id="IPR029058">
    <property type="entry name" value="AB_hydrolase_fold"/>
</dbReference>
<sequence length="291" mass="33352">MLPSRSEFITVRNLSYHIRHWGTPGTPVIFMLHGWMDMSASFQFVVDELKRSWHVIAPDWRGFGLSDPLPGDTSWFPDYLGDLDAILQYYSPDLPAKIVGHSMGGNIAMVYAGARPQRVTRLVNLEGIGLPCAYPHQAPGRYAQWLNELRDPPELSKYASRSDVVRRLQKNNPRLRHDHAEFLASHWARENQEGKWEILADSAHKKINPFLYRIDEITACWQAITAPVLWVESEDSISSRWPGTPLDARTEIERRIRHIPNVKVSLVQNAGHMLHHDQPEEVAHCIEDFLA</sequence>
<keyword evidence="2" id="KW-0378">Hydrolase</keyword>
<dbReference type="RefSeq" id="WP_338437684.1">
    <property type="nucleotide sequence ID" value="NZ_JAUYVH010000012.1"/>
</dbReference>
<evidence type="ECO:0000259" key="1">
    <source>
        <dbReference type="Pfam" id="PF00561"/>
    </source>
</evidence>
<evidence type="ECO:0000313" key="3">
    <source>
        <dbReference type="Proteomes" id="UP001225596"/>
    </source>
</evidence>
<dbReference type="Gene3D" id="3.40.50.1820">
    <property type="entry name" value="alpha/beta hydrolase"/>
    <property type="match status" value="1"/>
</dbReference>
<comment type="caution">
    <text evidence="2">The sequence shown here is derived from an EMBL/GenBank/DDBJ whole genome shotgun (WGS) entry which is preliminary data.</text>
</comment>
<dbReference type="SUPFAM" id="SSF53474">
    <property type="entry name" value="alpha/beta-Hydrolases"/>
    <property type="match status" value="1"/>
</dbReference>
<gene>
    <name evidence="2" type="ORF">Q8A64_15085</name>
</gene>
<dbReference type="Proteomes" id="UP001225596">
    <property type="component" value="Unassembled WGS sequence"/>
</dbReference>
<dbReference type="GO" id="GO:0016787">
    <property type="term" value="F:hydrolase activity"/>
    <property type="evidence" value="ECO:0007669"/>
    <property type="project" value="UniProtKB-KW"/>
</dbReference>
<accession>A0ABU1BRS9</accession>
<feature type="domain" description="AB hydrolase-1" evidence="1">
    <location>
        <begin position="27"/>
        <end position="278"/>
    </location>
</feature>
<name>A0ABU1BRS9_9BURK</name>
<dbReference type="PANTHER" id="PTHR43798">
    <property type="entry name" value="MONOACYLGLYCEROL LIPASE"/>
    <property type="match status" value="1"/>
</dbReference>
<protein>
    <submittedName>
        <fullName evidence="2">Alpha/beta hydrolase</fullName>
    </submittedName>
</protein>
<dbReference type="PRINTS" id="PR00111">
    <property type="entry name" value="ABHYDROLASE"/>
</dbReference>
<evidence type="ECO:0000313" key="2">
    <source>
        <dbReference type="EMBL" id="MDQ9171737.1"/>
    </source>
</evidence>
<dbReference type="InterPro" id="IPR050266">
    <property type="entry name" value="AB_hydrolase_sf"/>
</dbReference>
<dbReference type="PANTHER" id="PTHR43798:SF33">
    <property type="entry name" value="HYDROLASE, PUTATIVE (AFU_ORTHOLOGUE AFUA_2G14860)-RELATED"/>
    <property type="match status" value="1"/>
</dbReference>
<keyword evidence="3" id="KW-1185">Reference proteome</keyword>